<proteinExistence type="predicted"/>
<comment type="caution">
    <text evidence="2">The sequence shown here is derived from an EMBL/GenBank/DDBJ whole genome shotgun (WGS) entry which is preliminary data.</text>
</comment>
<dbReference type="RefSeq" id="WP_106660423.1">
    <property type="nucleotide sequence ID" value="NZ_PJEO01000050.1"/>
</dbReference>
<dbReference type="OrthoDB" id="9808822at2"/>
<evidence type="ECO:0000313" key="2">
    <source>
        <dbReference type="EMBL" id="PKQ44447.1"/>
    </source>
</evidence>
<feature type="domain" description="CobW/HypB/UreG nucleotide-binding" evidence="1">
    <location>
        <begin position="7"/>
        <end position="131"/>
    </location>
</feature>
<evidence type="ECO:0000313" key="3">
    <source>
        <dbReference type="Proteomes" id="UP000233435"/>
    </source>
</evidence>
<dbReference type="EMBL" id="PJEO01000050">
    <property type="protein sequence ID" value="PKQ44447.1"/>
    <property type="molecule type" value="Genomic_DNA"/>
</dbReference>
<accession>A0A2N3HHK5</accession>
<dbReference type="Pfam" id="PF02492">
    <property type="entry name" value="cobW"/>
    <property type="match status" value="1"/>
</dbReference>
<keyword evidence="3" id="KW-1185">Reference proteome</keyword>
<sequence length="188" mass="21182">MEKPKLILIGGFLGAGKTTLISMAVQLLKSQNRKVGIITKDQAAGLVDTYVLEHDGFKVEEVSRSCFCCDFKGFFNAIFSLVNSFNCEIILAEPVGSCTDLSAILIQRLKSVYRNYIDLGTLSVMVDPLKLQRILINDCVTKVGSAYDQIIKDVIKTFEEQGFRFEIIAVKHFILEYSNPSYRHNEVW</sequence>
<dbReference type="InterPro" id="IPR027417">
    <property type="entry name" value="P-loop_NTPase"/>
</dbReference>
<organism evidence="2 3">
    <name type="scientific">Confluentibacter flavum</name>
    <dbReference type="NCBI Taxonomy" id="1909700"/>
    <lineage>
        <taxon>Bacteria</taxon>
        <taxon>Pseudomonadati</taxon>
        <taxon>Bacteroidota</taxon>
        <taxon>Flavobacteriia</taxon>
        <taxon>Flavobacteriales</taxon>
        <taxon>Flavobacteriaceae</taxon>
        <taxon>Confluentibacter</taxon>
    </lineage>
</organism>
<dbReference type="InterPro" id="IPR003495">
    <property type="entry name" value="CobW/HypB/UreG_nucleotide-bd"/>
</dbReference>
<dbReference type="AlphaFoldDB" id="A0A2N3HHK5"/>
<evidence type="ECO:0000259" key="1">
    <source>
        <dbReference type="Pfam" id="PF02492"/>
    </source>
</evidence>
<reference evidence="2 3" key="1">
    <citation type="submission" date="2017-12" db="EMBL/GenBank/DDBJ databases">
        <title>Confluentibacter flavum sp. nov., isolated from the saline lake.</title>
        <authorList>
            <person name="Yu L."/>
        </authorList>
    </citation>
    <scope>NUCLEOTIDE SEQUENCE [LARGE SCALE GENOMIC DNA]</scope>
    <source>
        <strain evidence="2 3">3B</strain>
    </source>
</reference>
<dbReference type="SUPFAM" id="SSF52540">
    <property type="entry name" value="P-loop containing nucleoside triphosphate hydrolases"/>
    <property type="match status" value="1"/>
</dbReference>
<gene>
    <name evidence="2" type="ORF">CSW08_13640</name>
</gene>
<dbReference type="Proteomes" id="UP000233435">
    <property type="component" value="Unassembled WGS sequence"/>
</dbReference>
<protein>
    <recommendedName>
        <fullName evidence="1">CobW/HypB/UreG nucleotide-binding domain-containing protein</fullName>
    </recommendedName>
</protein>
<dbReference type="Gene3D" id="3.40.50.300">
    <property type="entry name" value="P-loop containing nucleotide triphosphate hydrolases"/>
    <property type="match status" value="1"/>
</dbReference>
<name>A0A2N3HHK5_9FLAO</name>